<dbReference type="AlphaFoldDB" id="A0A1I6UDS0"/>
<keyword evidence="2 3" id="KW-0697">Rotamase</keyword>
<evidence type="ECO:0000256" key="5">
    <source>
        <dbReference type="SAM" id="SignalP"/>
    </source>
</evidence>
<evidence type="ECO:0000313" key="7">
    <source>
        <dbReference type="EMBL" id="SFS99570.1"/>
    </source>
</evidence>
<dbReference type="GO" id="GO:0003755">
    <property type="term" value="F:peptidyl-prolyl cis-trans isomerase activity"/>
    <property type="evidence" value="ECO:0007669"/>
    <property type="project" value="UniProtKB-UniRule"/>
</dbReference>
<evidence type="ECO:0000256" key="3">
    <source>
        <dbReference type="PROSITE-ProRule" id="PRU00277"/>
    </source>
</evidence>
<reference evidence="7 8" key="1">
    <citation type="submission" date="2016-10" db="EMBL/GenBank/DDBJ databases">
        <authorList>
            <person name="de Groot N.N."/>
        </authorList>
    </citation>
    <scope>NUCLEOTIDE SEQUENCE [LARGE SCALE GENOMIC DNA]</scope>
    <source>
        <strain evidence="7 8">DSM 22789</strain>
    </source>
</reference>
<keyword evidence="8" id="KW-1185">Reference proteome</keyword>
<dbReference type="RefSeq" id="WP_093366385.1">
    <property type="nucleotide sequence ID" value="NZ_FOZZ01000008.1"/>
</dbReference>
<dbReference type="STRING" id="683125.SAMN05660206_108151"/>
<dbReference type="Gene3D" id="3.10.50.40">
    <property type="match status" value="1"/>
</dbReference>
<proteinExistence type="inferred from homology"/>
<dbReference type="OrthoDB" id="669809at2"/>
<dbReference type="EC" id="5.2.1.8" evidence="4"/>
<dbReference type="InterPro" id="IPR001179">
    <property type="entry name" value="PPIase_FKBP_dom"/>
</dbReference>
<keyword evidence="5" id="KW-0732">Signal</keyword>
<dbReference type="InterPro" id="IPR046357">
    <property type="entry name" value="PPIase_dom_sf"/>
</dbReference>
<dbReference type="PROSITE" id="PS50059">
    <property type="entry name" value="FKBP_PPIASE"/>
    <property type="match status" value="1"/>
</dbReference>
<evidence type="ECO:0000256" key="1">
    <source>
        <dbReference type="ARBA" id="ARBA00000971"/>
    </source>
</evidence>
<name>A0A1I6UDS0_9SPHI</name>
<accession>A0A1I6UDS0</accession>
<comment type="catalytic activity">
    <reaction evidence="1 3 4">
        <text>[protein]-peptidylproline (omega=180) = [protein]-peptidylproline (omega=0)</text>
        <dbReference type="Rhea" id="RHEA:16237"/>
        <dbReference type="Rhea" id="RHEA-COMP:10747"/>
        <dbReference type="Rhea" id="RHEA-COMP:10748"/>
        <dbReference type="ChEBI" id="CHEBI:83833"/>
        <dbReference type="ChEBI" id="CHEBI:83834"/>
        <dbReference type="EC" id="5.2.1.8"/>
    </reaction>
</comment>
<gene>
    <name evidence="7" type="ORF">SAMN05660206_108151</name>
</gene>
<evidence type="ECO:0000259" key="6">
    <source>
        <dbReference type="PROSITE" id="PS50059"/>
    </source>
</evidence>
<protein>
    <recommendedName>
        <fullName evidence="4">Peptidyl-prolyl cis-trans isomerase</fullName>
        <ecNumber evidence="4">5.2.1.8</ecNumber>
    </recommendedName>
</protein>
<evidence type="ECO:0000256" key="2">
    <source>
        <dbReference type="ARBA" id="ARBA00023110"/>
    </source>
</evidence>
<evidence type="ECO:0000313" key="8">
    <source>
        <dbReference type="Proteomes" id="UP000198785"/>
    </source>
</evidence>
<evidence type="ECO:0000256" key="4">
    <source>
        <dbReference type="RuleBase" id="RU003915"/>
    </source>
</evidence>
<dbReference type="EMBL" id="FOZZ01000008">
    <property type="protein sequence ID" value="SFS99570.1"/>
    <property type="molecule type" value="Genomic_DNA"/>
</dbReference>
<keyword evidence="3 4" id="KW-0413">Isomerase</keyword>
<dbReference type="PROSITE" id="PS51257">
    <property type="entry name" value="PROKAR_LIPOPROTEIN"/>
    <property type="match status" value="1"/>
</dbReference>
<comment type="similarity">
    <text evidence="4">Belongs to the FKBP-type PPIase family.</text>
</comment>
<dbReference type="Pfam" id="PF00254">
    <property type="entry name" value="FKBP_C"/>
    <property type="match status" value="1"/>
</dbReference>
<sequence length="210" mass="23733">MKNLFKLLFAVLVTAAVFTSCMKDNDNSWYEEQQKELQRIEATNKEQAPLLKQYAEQYLGENRKLDENSGIWYEVIESPEVPEDKKYEFFTSSGQIYNFALKAKYEGRLVKEQGKPFDSSTEPANFTANGLIPAWVRAIIPSTFNLNGQTHEVGGLTEKGLQVGAKIRIITPSTLGYDNKDVKDKDGNIKIAANSPLDFTIEIVELKRAQ</sequence>
<organism evidence="7 8">
    <name type="scientific">Sphingobacterium wenxiniae</name>
    <dbReference type="NCBI Taxonomy" id="683125"/>
    <lineage>
        <taxon>Bacteria</taxon>
        <taxon>Pseudomonadati</taxon>
        <taxon>Bacteroidota</taxon>
        <taxon>Sphingobacteriia</taxon>
        <taxon>Sphingobacteriales</taxon>
        <taxon>Sphingobacteriaceae</taxon>
        <taxon>Sphingobacterium</taxon>
    </lineage>
</organism>
<dbReference type="Proteomes" id="UP000198785">
    <property type="component" value="Unassembled WGS sequence"/>
</dbReference>
<feature type="chain" id="PRO_5011745615" description="Peptidyl-prolyl cis-trans isomerase" evidence="5">
    <location>
        <begin position="23"/>
        <end position="210"/>
    </location>
</feature>
<feature type="signal peptide" evidence="5">
    <location>
        <begin position="1"/>
        <end position="22"/>
    </location>
</feature>
<dbReference type="SUPFAM" id="SSF54534">
    <property type="entry name" value="FKBP-like"/>
    <property type="match status" value="1"/>
</dbReference>
<feature type="domain" description="PPIase FKBP-type" evidence="6">
    <location>
        <begin position="98"/>
        <end position="207"/>
    </location>
</feature>